<evidence type="ECO:0000313" key="2">
    <source>
        <dbReference type="Proteomes" id="UP000059680"/>
    </source>
</evidence>
<dbReference type="EMBL" id="AP014963">
    <property type="protein sequence ID" value="BAT00672.1"/>
    <property type="molecule type" value="Genomic_DNA"/>
</dbReference>
<dbReference type="AlphaFoldDB" id="A0A0P0X4R6"/>
<gene>
    <name evidence="1" type="ordered locus">Os07g0224550</name>
    <name evidence="1" type="ORF">OSNPB_070224550</name>
</gene>
<keyword evidence="2" id="KW-1185">Reference proteome</keyword>
<dbReference type="PaxDb" id="39947-A0A0P0X4R6"/>
<organism evidence="1 2">
    <name type="scientific">Oryza sativa subsp. japonica</name>
    <name type="common">Rice</name>
    <dbReference type="NCBI Taxonomy" id="39947"/>
    <lineage>
        <taxon>Eukaryota</taxon>
        <taxon>Viridiplantae</taxon>
        <taxon>Streptophyta</taxon>
        <taxon>Embryophyta</taxon>
        <taxon>Tracheophyta</taxon>
        <taxon>Spermatophyta</taxon>
        <taxon>Magnoliopsida</taxon>
        <taxon>Liliopsida</taxon>
        <taxon>Poales</taxon>
        <taxon>Poaceae</taxon>
        <taxon>BOP clade</taxon>
        <taxon>Oryzoideae</taxon>
        <taxon>Oryzeae</taxon>
        <taxon>Oryzinae</taxon>
        <taxon>Oryza</taxon>
        <taxon>Oryza sativa</taxon>
    </lineage>
</organism>
<reference evidence="1 2" key="3">
    <citation type="journal article" date="2013" name="Rice">
        <title>Improvement of the Oryza sativa Nipponbare reference genome using next generation sequence and optical map data.</title>
        <authorList>
            <person name="Kawahara Y."/>
            <person name="de la Bastide M."/>
            <person name="Hamilton J.P."/>
            <person name="Kanamori H."/>
            <person name="McCombie W.R."/>
            <person name="Ouyang S."/>
            <person name="Schwartz D.C."/>
            <person name="Tanaka T."/>
            <person name="Wu J."/>
            <person name="Zhou S."/>
            <person name="Childs K.L."/>
            <person name="Davidson R.M."/>
            <person name="Lin H."/>
            <person name="Quesada-Ocampo L."/>
            <person name="Vaillancourt B."/>
            <person name="Sakai H."/>
            <person name="Lee S.S."/>
            <person name="Kim J."/>
            <person name="Numa H."/>
            <person name="Itoh T."/>
            <person name="Buell C.R."/>
            <person name="Matsumoto T."/>
        </authorList>
    </citation>
    <scope>NUCLEOTIDE SEQUENCE [LARGE SCALE GENOMIC DNA]</scope>
    <source>
        <strain evidence="2">cv. Nipponbare</strain>
    </source>
</reference>
<reference evidence="1 2" key="2">
    <citation type="journal article" date="2013" name="Plant Cell Physiol.">
        <title>Rice Annotation Project Database (RAP-DB): an integrative and interactive database for rice genomics.</title>
        <authorList>
            <person name="Sakai H."/>
            <person name="Lee S.S."/>
            <person name="Tanaka T."/>
            <person name="Numa H."/>
            <person name="Kim J."/>
            <person name="Kawahara Y."/>
            <person name="Wakimoto H."/>
            <person name="Yang C.C."/>
            <person name="Iwamoto M."/>
            <person name="Abe T."/>
            <person name="Yamada Y."/>
            <person name="Muto A."/>
            <person name="Inokuchi H."/>
            <person name="Ikemura T."/>
            <person name="Matsumoto T."/>
            <person name="Sasaki T."/>
            <person name="Itoh T."/>
        </authorList>
    </citation>
    <scope>NUCLEOTIDE SEQUENCE [LARGE SCALE GENOMIC DNA]</scope>
    <source>
        <strain evidence="2">cv. Nipponbare</strain>
    </source>
</reference>
<protein>
    <submittedName>
        <fullName evidence="1">Os07g0224550 protein</fullName>
    </submittedName>
</protein>
<dbReference type="Proteomes" id="UP000059680">
    <property type="component" value="Chromosome 7"/>
</dbReference>
<sequence length="88" mass="10200">SSQKLWLPELHLQRRRQRRLRLQVQTWWTTRQRRTEQSCRAVVREALPNNLVTRLPGADLRRRCGSGGPAPSDLSCAQAIAIRNEEAK</sequence>
<feature type="non-terminal residue" evidence="1">
    <location>
        <position position="1"/>
    </location>
</feature>
<proteinExistence type="predicted"/>
<name>A0A0P0X4R6_ORYSJ</name>
<dbReference type="Gramene" id="Os07t0224550-01">
    <property type="protein sequence ID" value="Os07t0224550-01"/>
    <property type="gene ID" value="Os07g0224550"/>
</dbReference>
<accession>A0A0P0X4R6</accession>
<reference evidence="2" key="1">
    <citation type="journal article" date="2005" name="Nature">
        <title>The map-based sequence of the rice genome.</title>
        <authorList>
            <consortium name="International rice genome sequencing project (IRGSP)"/>
            <person name="Matsumoto T."/>
            <person name="Wu J."/>
            <person name="Kanamori H."/>
            <person name="Katayose Y."/>
            <person name="Fujisawa M."/>
            <person name="Namiki N."/>
            <person name="Mizuno H."/>
            <person name="Yamamoto K."/>
            <person name="Antonio B.A."/>
            <person name="Baba T."/>
            <person name="Sakata K."/>
            <person name="Nagamura Y."/>
            <person name="Aoki H."/>
            <person name="Arikawa K."/>
            <person name="Arita K."/>
            <person name="Bito T."/>
            <person name="Chiden Y."/>
            <person name="Fujitsuka N."/>
            <person name="Fukunaka R."/>
            <person name="Hamada M."/>
            <person name="Harada C."/>
            <person name="Hayashi A."/>
            <person name="Hijishita S."/>
            <person name="Honda M."/>
            <person name="Hosokawa S."/>
            <person name="Ichikawa Y."/>
            <person name="Idonuma A."/>
            <person name="Iijima M."/>
            <person name="Ikeda M."/>
            <person name="Ikeno M."/>
            <person name="Ito K."/>
            <person name="Ito S."/>
            <person name="Ito T."/>
            <person name="Ito Y."/>
            <person name="Ito Y."/>
            <person name="Iwabuchi A."/>
            <person name="Kamiya K."/>
            <person name="Karasawa W."/>
            <person name="Kurita K."/>
            <person name="Katagiri S."/>
            <person name="Kikuta A."/>
            <person name="Kobayashi H."/>
            <person name="Kobayashi N."/>
            <person name="Machita K."/>
            <person name="Maehara T."/>
            <person name="Masukawa M."/>
            <person name="Mizubayashi T."/>
            <person name="Mukai Y."/>
            <person name="Nagasaki H."/>
            <person name="Nagata Y."/>
            <person name="Naito S."/>
            <person name="Nakashima M."/>
            <person name="Nakama Y."/>
            <person name="Nakamichi Y."/>
            <person name="Nakamura M."/>
            <person name="Meguro A."/>
            <person name="Negishi M."/>
            <person name="Ohta I."/>
            <person name="Ohta T."/>
            <person name="Okamoto M."/>
            <person name="Ono N."/>
            <person name="Saji S."/>
            <person name="Sakaguchi M."/>
            <person name="Sakai K."/>
            <person name="Shibata M."/>
            <person name="Shimokawa T."/>
            <person name="Song J."/>
            <person name="Takazaki Y."/>
            <person name="Terasawa K."/>
            <person name="Tsugane M."/>
            <person name="Tsuji K."/>
            <person name="Ueda S."/>
            <person name="Waki K."/>
            <person name="Yamagata H."/>
            <person name="Yamamoto M."/>
            <person name="Yamamoto S."/>
            <person name="Yamane H."/>
            <person name="Yoshiki S."/>
            <person name="Yoshihara R."/>
            <person name="Yukawa K."/>
            <person name="Zhong H."/>
            <person name="Yano M."/>
            <person name="Yuan Q."/>
            <person name="Ouyang S."/>
            <person name="Liu J."/>
            <person name="Jones K.M."/>
            <person name="Gansberger K."/>
            <person name="Moffat K."/>
            <person name="Hill J."/>
            <person name="Bera J."/>
            <person name="Fadrosh D."/>
            <person name="Jin S."/>
            <person name="Johri S."/>
            <person name="Kim M."/>
            <person name="Overton L."/>
            <person name="Reardon M."/>
            <person name="Tsitrin T."/>
            <person name="Vuong H."/>
            <person name="Weaver B."/>
            <person name="Ciecko A."/>
            <person name="Tallon L."/>
            <person name="Jackson J."/>
            <person name="Pai G."/>
            <person name="Aken S.V."/>
            <person name="Utterback T."/>
            <person name="Reidmuller S."/>
            <person name="Feldblyum T."/>
            <person name="Hsiao J."/>
            <person name="Zismann V."/>
            <person name="Iobst S."/>
            <person name="de Vazeille A.R."/>
            <person name="Buell C.R."/>
            <person name="Ying K."/>
            <person name="Li Y."/>
            <person name="Lu T."/>
            <person name="Huang Y."/>
            <person name="Zhao Q."/>
            <person name="Feng Q."/>
            <person name="Zhang L."/>
            <person name="Zhu J."/>
            <person name="Weng Q."/>
            <person name="Mu J."/>
            <person name="Lu Y."/>
            <person name="Fan D."/>
            <person name="Liu Y."/>
            <person name="Guan J."/>
            <person name="Zhang Y."/>
            <person name="Yu S."/>
            <person name="Liu X."/>
            <person name="Zhang Y."/>
            <person name="Hong G."/>
            <person name="Han B."/>
            <person name="Choisne N."/>
            <person name="Demange N."/>
            <person name="Orjeda G."/>
            <person name="Samain S."/>
            <person name="Cattolico L."/>
            <person name="Pelletier E."/>
            <person name="Couloux A."/>
            <person name="Segurens B."/>
            <person name="Wincker P."/>
            <person name="D'Hont A."/>
            <person name="Scarpelli C."/>
            <person name="Weissenbach J."/>
            <person name="Salanoubat M."/>
            <person name="Quetier F."/>
            <person name="Yu Y."/>
            <person name="Kim H.R."/>
            <person name="Rambo T."/>
            <person name="Currie J."/>
            <person name="Collura K."/>
            <person name="Luo M."/>
            <person name="Yang T."/>
            <person name="Ammiraju J.S.S."/>
            <person name="Engler F."/>
            <person name="Soderlund C."/>
            <person name="Wing R.A."/>
            <person name="Palmer L.E."/>
            <person name="de la Bastide M."/>
            <person name="Spiegel L."/>
            <person name="Nascimento L."/>
            <person name="Zutavern T."/>
            <person name="O'Shaughnessy A."/>
            <person name="Dike S."/>
            <person name="Dedhia N."/>
            <person name="Preston R."/>
            <person name="Balija V."/>
            <person name="McCombie W.R."/>
            <person name="Chow T."/>
            <person name="Chen H."/>
            <person name="Chung M."/>
            <person name="Chen C."/>
            <person name="Shaw J."/>
            <person name="Wu H."/>
            <person name="Hsiao K."/>
            <person name="Chao Y."/>
            <person name="Chu M."/>
            <person name="Cheng C."/>
            <person name="Hour A."/>
            <person name="Lee P."/>
            <person name="Lin S."/>
            <person name="Lin Y."/>
            <person name="Liou J."/>
            <person name="Liu S."/>
            <person name="Hsing Y."/>
            <person name="Raghuvanshi S."/>
            <person name="Mohanty A."/>
            <person name="Bharti A.K."/>
            <person name="Gaur A."/>
            <person name="Gupta V."/>
            <person name="Kumar D."/>
            <person name="Ravi V."/>
            <person name="Vij S."/>
            <person name="Kapur A."/>
            <person name="Khurana P."/>
            <person name="Khurana P."/>
            <person name="Khurana J.P."/>
            <person name="Tyagi A.K."/>
            <person name="Gaikwad K."/>
            <person name="Singh A."/>
            <person name="Dalal V."/>
            <person name="Srivastava S."/>
            <person name="Dixit A."/>
            <person name="Pal A.K."/>
            <person name="Ghazi I.A."/>
            <person name="Yadav M."/>
            <person name="Pandit A."/>
            <person name="Bhargava A."/>
            <person name="Sureshbabu K."/>
            <person name="Batra K."/>
            <person name="Sharma T.R."/>
            <person name="Mohapatra T."/>
            <person name="Singh N.K."/>
            <person name="Messing J."/>
            <person name="Nelson A.B."/>
            <person name="Fuks G."/>
            <person name="Kavchok S."/>
            <person name="Keizer G."/>
            <person name="Linton E."/>
            <person name="Llaca V."/>
            <person name="Song R."/>
            <person name="Tanyolac B."/>
            <person name="Young S."/>
            <person name="Ho-Il K."/>
            <person name="Hahn J.H."/>
            <person name="Sangsakoo G."/>
            <person name="Vanavichit A."/>
            <person name="de Mattos Luiz.A.T."/>
            <person name="Zimmer P.D."/>
            <person name="Malone G."/>
            <person name="Dellagostin O."/>
            <person name="de Oliveira A.C."/>
            <person name="Bevan M."/>
            <person name="Bancroft I."/>
            <person name="Minx P."/>
            <person name="Cordum H."/>
            <person name="Wilson R."/>
            <person name="Cheng Z."/>
            <person name="Jin W."/>
            <person name="Jiang J."/>
            <person name="Leong S.A."/>
            <person name="Iwama H."/>
            <person name="Gojobori T."/>
            <person name="Itoh T."/>
            <person name="Niimura Y."/>
            <person name="Fujii Y."/>
            <person name="Habara T."/>
            <person name="Sakai H."/>
            <person name="Sato Y."/>
            <person name="Wilson G."/>
            <person name="Kumar K."/>
            <person name="McCouch S."/>
            <person name="Juretic N."/>
            <person name="Hoen D."/>
            <person name="Wright S."/>
            <person name="Bruskiewich R."/>
            <person name="Bureau T."/>
            <person name="Miyao A."/>
            <person name="Hirochika H."/>
            <person name="Nishikawa T."/>
            <person name="Kadowaki K."/>
            <person name="Sugiura M."/>
            <person name="Burr B."/>
            <person name="Sasaki T."/>
        </authorList>
    </citation>
    <scope>NUCLEOTIDE SEQUENCE [LARGE SCALE GENOMIC DNA]</scope>
    <source>
        <strain evidence="2">cv. Nipponbare</strain>
    </source>
</reference>
<dbReference type="InParanoid" id="A0A0P0X4R6"/>
<evidence type="ECO:0000313" key="1">
    <source>
        <dbReference type="EMBL" id="BAT00672.1"/>
    </source>
</evidence>